<feature type="transmembrane region" description="Helical" evidence="1">
    <location>
        <begin position="207"/>
        <end position="228"/>
    </location>
</feature>
<feature type="transmembrane region" description="Helical" evidence="1">
    <location>
        <begin position="100"/>
        <end position="119"/>
    </location>
</feature>
<evidence type="ECO:0000313" key="3">
    <source>
        <dbReference type="Proteomes" id="UP001642464"/>
    </source>
</evidence>
<evidence type="ECO:0000313" key="2">
    <source>
        <dbReference type="EMBL" id="CAK9057996.1"/>
    </source>
</evidence>
<dbReference type="Proteomes" id="UP001642464">
    <property type="component" value="Unassembled WGS sequence"/>
</dbReference>
<keyword evidence="2" id="KW-0808">Transferase</keyword>
<proteinExistence type="predicted"/>
<dbReference type="GO" id="GO:0003964">
    <property type="term" value="F:RNA-directed DNA polymerase activity"/>
    <property type="evidence" value="ECO:0007669"/>
    <property type="project" value="UniProtKB-KW"/>
</dbReference>
<keyword evidence="1" id="KW-1133">Transmembrane helix</keyword>
<keyword evidence="1" id="KW-0812">Transmembrane</keyword>
<evidence type="ECO:0000256" key="1">
    <source>
        <dbReference type="SAM" id="Phobius"/>
    </source>
</evidence>
<keyword evidence="2" id="KW-0695">RNA-directed DNA polymerase</keyword>
<accession>A0ABP0N349</accession>
<name>A0ABP0N349_9DINO</name>
<gene>
    <name evidence="2" type="ORF">SCF082_LOCUS31005</name>
</gene>
<reference evidence="2 3" key="1">
    <citation type="submission" date="2024-02" db="EMBL/GenBank/DDBJ databases">
        <authorList>
            <person name="Chen Y."/>
            <person name="Shah S."/>
            <person name="Dougan E. K."/>
            <person name="Thang M."/>
            <person name="Chan C."/>
        </authorList>
    </citation>
    <scope>NUCLEOTIDE SEQUENCE [LARGE SCALE GENOMIC DNA]</scope>
</reference>
<keyword evidence="2" id="KW-0548">Nucleotidyltransferase</keyword>
<feature type="transmembrane region" description="Helical" evidence="1">
    <location>
        <begin position="6"/>
        <end position="24"/>
    </location>
</feature>
<keyword evidence="3" id="KW-1185">Reference proteome</keyword>
<dbReference type="EMBL" id="CAXAMM010026002">
    <property type="protein sequence ID" value="CAK9057996.1"/>
    <property type="molecule type" value="Genomic_DNA"/>
</dbReference>
<protein>
    <submittedName>
        <fullName evidence="2">Reverse transcriptase domain-containing protein</fullName>
    </submittedName>
</protein>
<organism evidence="2 3">
    <name type="scientific">Durusdinium trenchii</name>
    <dbReference type="NCBI Taxonomy" id="1381693"/>
    <lineage>
        <taxon>Eukaryota</taxon>
        <taxon>Sar</taxon>
        <taxon>Alveolata</taxon>
        <taxon>Dinophyceae</taxon>
        <taxon>Suessiales</taxon>
        <taxon>Symbiodiniaceae</taxon>
        <taxon>Durusdinium</taxon>
    </lineage>
</organism>
<sequence>MFAMETWAMFGIVIVVFVLAPLHWRRLAANDLADLQQWFRERRESADDSLVCPKNNRVEEEMAQLRKKHFKLFSRCFLHVCFPLWFLLLYQAWTTPGIDSLTWAICGLVCYAFFTVITPHHLELTPRQLKFIALFSHMSTLMCIVSTAWSDPWVRFTKQGIHSATRFCLVLVHLDPKMTIPFQVLYTVVEVFLHVCVTEEDDFWRQVVAFTFVQIFILVITIASSMFIDMGLRGRIYAQLDTADAESLLSSFRRVLRGVCDGDVLLDSQMNVDQESQCLRHLILTDVSLKGKSFEHLLVDDEQLTRFRKFIEASNDIYQAPDTEDSAPPLCLRVSFRDSAGIRVAADIYHVPVPGLFGAQDPYHLIAFKEDPESRPQPEAADDAVPSVLLPQCHVEPRSLHAESRSMLSGSTGRSSQLRFCDELREMALLVDVDSELQDVTEVHVRFQRGEQPSSDLPSALRSTMPCLRKLVKPSEWEKVRSKARRFTERSFLDPTLQSRVLKQMTLQLPGHSGWLVAEATFTRFLNEGSLPGRKVWLHLEGFRPEKFQPKPLLTETCIQDTGLRSRARPATSQISQA</sequence>
<comment type="caution">
    <text evidence="2">The sequence shown here is derived from an EMBL/GenBank/DDBJ whole genome shotgun (WGS) entry which is preliminary data.</text>
</comment>
<keyword evidence="1" id="KW-0472">Membrane</keyword>
<feature type="transmembrane region" description="Helical" evidence="1">
    <location>
        <begin position="72"/>
        <end position="94"/>
    </location>
</feature>